<dbReference type="eggNOG" id="COG1629">
    <property type="taxonomic scope" value="Bacteria"/>
</dbReference>
<dbReference type="Gene3D" id="2.50.20.10">
    <property type="entry name" value="Lipoprotein localisation LolA/LolB/LppX"/>
    <property type="match status" value="1"/>
</dbReference>
<accession>A7HQ60</accession>
<proteinExistence type="predicted"/>
<protein>
    <recommendedName>
        <fullName evidence="5">DUF4412 domain-containing protein</fullName>
    </recommendedName>
</protein>
<dbReference type="STRING" id="402881.Plav_0420"/>
<evidence type="ECO:0000256" key="1">
    <source>
        <dbReference type="ARBA" id="ARBA00022729"/>
    </source>
</evidence>
<evidence type="ECO:0000313" key="3">
    <source>
        <dbReference type="EMBL" id="ABS62043.1"/>
    </source>
</evidence>
<keyword evidence="1" id="KW-0732">Signal</keyword>
<name>A7HQ60_PARL1</name>
<dbReference type="AlphaFoldDB" id="A7HQ60"/>
<reference evidence="3 4" key="1">
    <citation type="journal article" date="2011" name="Stand. Genomic Sci.">
        <title>Complete genome sequence of Parvibaculum lavamentivorans type strain (DS-1(T)).</title>
        <authorList>
            <person name="Schleheck D."/>
            <person name="Weiss M."/>
            <person name="Pitluck S."/>
            <person name="Bruce D."/>
            <person name="Land M.L."/>
            <person name="Han S."/>
            <person name="Saunders E."/>
            <person name="Tapia R."/>
            <person name="Detter C."/>
            <person name="Brettin T."/>
            <person name="Han J."/>
            <person name="Woyke T."/>
            <person name="Goodwin L."/>
            <person name="Pennacchio L."/>
            <person name="Nolan M."/>
            <person name="Cook A.M."/>
            <person name="Kjelleberg S."/>
            <person name="Thomas T."/>
        </authorList>
    </citation>
    <scope>NUCLEOTIDE SEQUENCE [LARGE SCALE GENOMIC DNA]</scope>
    <source>
        <strain evidence="4">DS-1 / DSM 13023 / NCIMB 13966</strain>
    </source>
</reference>
<feature type="region of interest" description="Disordered" evidence="2">
    <location>
        <begin position="1"/>
        <end position="23"/>
    </location>
</feature>
<dbReference type="SUPFAM" id="SSF89392">
    <property type="entry name" value="Prokaryotic lipoproteins and lipoprotein localization factors"/>
    <property type="match status" value="1"/>
</dbReference>
<gene>
    <name evidence="3" type="ordered locus">Plav_0420</name>
</gene>
<organism evidence="3 4">
    <name type="scientific">Parvibaculum lavamentivorans (strain DS-1 / DSM 13023 / NCIMB 13966)</name>
    <dbReference type="NCBI Taxonomy" id="402881"/>
    <lineage>
        <taxon>Bacteria</taxon>
        <taxon>Pseudomonadati</taxon>
        <taxon>Pseudomonadota</taxon>
        <taxon>Alphaproteobacteria</taxon>
        <taxon>Hyphomicrobiales</taxon>
        <taxon>Parvibaculaceae</taxon>
        <taxon>Parvibaculum</taxon>
    </lineage>
</organism>
<dbReference type="HOGENOM" id="CLU_1309480_0_0_5"/>
<dbReference type="EMBL" id="CP000774">
    <property type="protein sequence ID" value="ABS62043.1"/>
    <property type="molecule type" value="Genomic_DNA"/>
</dbReference>
<keyword evidence="4" id="KW-1185">Reference proteome</keyword>
<dbReference type="KEGG" id="pla:Plav_0420"/>
<evidence type="ECO:0000256" key="2">
    <source>
        <dbReference type="SAM" id="MobiDB-lite"/>
    </source>
</evidence>
<dbReference type="InterPro" id="IPR029046">
    <property type="entry name" value="LolA/LolB/LppX"/>
</dbReference>
<sequence length="240" mass="25944">MNSITHAVHKANPAKDQSPRSARGFCSYKPHRKRLSVRSFVFSAFAAALLFAGQPASAVTLTPPDTGYSATRIVNASGREISGQLYSENGNERWEMTMQGMRQVSILRHGEGRMFLYMPDMNMAMEMGQEEAANYGVEKLLGGVEAEEIGRETVEGEATTKYRVLPGQTAQKGDATIWVTEDGIPVKAEGSSAQGNFSMRLTNLQRGPQDPGLFELPAGVSAMKMPQGMPGGTMPGMPLP</sequence>
<evidence type="ECO:0008006" key="5">
    <source>
        <dbReference type="Google" id="ProtNLM"/>
    </source>
</evidence>
<dbReference type="Proteomes" id="UP000006377">
    <property type="component" value="Chromosome"/>
</dbReference>
<evidence type="ECO:0000313" key="4">
    <source>
        <dbReference type="Proteomes" id="UP000006377"/>
    </source>
</evidence>